<dbReference type="AlphaFoldDB" id="A0A9D3RY82"/>
<evidence type="ECO:0000256" key="2">
    <source>
        <dbReference type="SAM" id="MobiDB-lite"/>
    </source>
</evidence>
<evidence type="ECO:0000259" key="3">
    <source>
        <dbReference type="PROSITE" id="PS50200"/>
    </source>
</evidence>
<dbReference type="InterPro" id="IPR000159">
    <property type="entry name" value="RA_dom"/>
</dbReference>
<dbReference type="Pfam" id="PF00788">
    <property type="entry name" value="RA"/>
    <property type="match status" value="1"/>
</dbReference>
<dbReference type="Gene3D" id="3.10.20.90">
    <property type="entry name" value="Phosphatidylinositol 3-kinase Catalytic Subunit, Chain A, domain 1"/>
    <property type="match status" value="1"/>
</dbReference>
<feature type="region of interest" description="Disordered" evidence="2">
    <location>
        <begin position="397"/>
        <end position="431"/>
    </location>
</feature>
<keyword evidence="1" id="KW-0175">Coiled coil</keyword>
<dbReference type="InterPro" id="IPR033593">
    <property type="entry name" value="N-RASSF"/>
</dbReference>
<dbReference type="SMART" id="SM00314">
    <property type="entry name" value="RA"/>
    <property type="match status" value="1"/>
</dbReference>
<sequence length="431" mass="48342">MAPFGRNFLKARLRNRSESKDKALPAGEEIQVWVCQEEKVVCGVSKHTTCADVVQALLEDHKTATEDKRSLHGEPKEYCLLERWKGFERALPPLTRILRLWNAWGDEKPFVQFVLLKTSESVTLCTKRSSKPKGALSKSKRWEQGPAQYVKLLPVDRQKRMVKKAFRKLEKIRKEKTPTQDRDEGGISSLVQLIIAQDHTIQQQIHRMRELDLEIERIEWELSASPDQEGSPHWSVSDRMGDQLQEYLYSTDGIEQLETQLMKHRDLIEKLSCDIDSEIKSRCVTGTQEPQGAAACVDFDAGDAGCDDAELEGLRRDLERSMRQGLALQAQVTELEKELNENEGVLSSKSQQCEHLAVQLSYLCTADSPACTFSDGPSCQARGCSVQNKLGQILSQADAADTDSDTGISSTHSQDSLSPYGDIPPPLDTDV</sequence>
<proteinExistence type="predicted"/>
<dbReference type="PANTHER" id="PTHR15286:SF10">
    <property type="entry name" value="RAS ASSOCIATION DOMAIN-CONTAINING PROTEIN 9"/>
    <property type="match status" value="1"/>
</dbReference>
<feature type="compositionally biased region" description="Pro residues" evidence="2">
    <location>
        <begin position="422"/>
        <end position="431"/>
    </location>
</feature>
<dbReference type="SUPFAM" id="SSF54236">
    <property type="entry name" value="Ubiquitin-like"/>
    <property type="match status" value="1"/>
</dbReference>
<dbReference type="GO" id="GO:0007165">
    <property type="term" value="P:signal transduction"/>
    <property type="evidence" value="ECO:0007669"/>
    <property type="project" value="InterPro"/>
</dbReference>
<reference evidence="4" key="1">
    <citation type="submission" date="2021-01" db="EMBL/GenBank/DDBJ databases">
        <title>A chromosome-scale assembly of European eel, Anguilla anguilla.</title>
        <authorList>
            <person name="Henkel C."/>
            <person name="Jong-Raadsen S.A."/>
            <person name="Dufour S."/>
            <person name="Weltzien F.-A."/>
            <person name="Palstra A.P."/>
            <person name="Pelster B."/>
            <person name="Spaink H.P."/>
            <person name="Van Den Thillart G.E."/>
            <person name="Jansen H."/>
            <person name="Zahm M."/>
            <person name="Klopp C."/>
            <person name="Cedric C."/>
            <person name="Louis A."/>
            <person name="Berthelot C."/>
            <person name="Parey E."/>
            <person name="Roest Crollius H."/>
            <person name="Montfort J."/>
            <person name="Robinson-Rechavi M."/>
            <person name="Bucao C."/>
            <person name="Bouchez O."/>
            <person name="Gislard M."/>
            <person name="Lluch J."/>
            <person name="Milhes M."/>
            <person name="Lampietro C."/>
            <person name="Lopez Roques C."/>
            <person name="Donnadieu C."/>
            <person name="Braasch I."/>
            <person name="Desvignes T."/>
            <person name="Postlethwait J."/>
            <person name="Bobe J."/>
            <person name="Guiguen Y."/>
            <person name="Dirks R."/>
        </authorList>
    </citation>
    <scope>NUCLEOTIDE SEQUENCE</scope>
    <source>
        <strain evidence="4">Tag_6206</strain>
        <tissue evidence="4">Liver</tissue>
    </source>
</reference>
<evidence type="ECO:0000313" key="4">
    <source>
        <dbReference type="EMBL" id="KAG5845831.1"/>
    </source>
</evidence>
<feature type="coiled-coil region" evidence="1">
    <location>
        <begin position="318"/>
        <end position="352"/>
    </location>
</feature>
<evidence type="ECO:0000313" key="5">
    <source>
        <dbReference type="Proteomes" id="UP001044222"/>
    </source>
</evidence>
<organism evidence="4 5">
    <name type="scientific">Anguilla anguilla</name>
    <name type="common">European freshwater eel</name>
    <name type="synonym">Muraena anguilla</name>
    <dbReference type="NCBI Taxonomy" id="7936"/>
    <lineage>
        <taxon>Eukaryota</taxon>
        <taxon>Metazoa</taxon>
        <taxon>Chordata</taxon>
        <taxon>Craniata</taxon>
        <taxon>Vertebrata</taxon>
        <taxon>Euteleostomi</taxon>
        <taxon>Actinopterygii</taxon>
        <taxon>Neopterygii</taxon>
        <taxon>Teleostei</taxon>
        <taxon>Anguilliformes</taxon>
        <taxon>Anguillidae</taxon>
        <taxon>Anguilla</taxon>
    </lineage>
</organism>
<protein>
    <recommendedName>
        <fullName evidence="3">Ras-associating domain-containing protein</fullName>
    </recommendedName>
</protein>
<feature type="domain" description="Ras-associating" evidence="3">
    <location>
        <begin position="26"/>
        <end position="120"/>
    </location>
</feature>
<evidence type="ECO:0000256" key="1">
    <source>
        <dbReference type="SAM" id="Coils"/>
    </source>
</evidence>
<dbReference type="PANTHER" id="PTHR15286">
    <property type="entry name" value="RAS-ASSOCIATING DOMAIN CONTAINING PROTEIN"/>
    <property type="match status" value="1"/>
</dbReference>
<dbReference type="EMBL" id="JAFIRN010000007">
    <property type="protein sequence ID" value="KAG5845831.1"/>
    <property type="molecule type" value="Genomic_DNA"/>
</dbReference>
<keyword evidence="5" id="KW-1185">Reference proteome</keyword>
<dbReference type="Proteomes" id="UP001044222">
    <property type="component" value="Chromosome 7"/>
</dbReference>
<accession>A0A9D3RY82</accession>
<name>A0A9D3RY82_ANGAN</name>
<dbReference type="InterPro" id="IPR029071">
    <property type="entry name" value="Ubiquitin-like_domsf"/>
</dbReference>
<dbReference type="PROSITE" id="PS50200">
    <property type="entry name" value="RA"/>
    <property type="match status" value="1"/>
</dbReference>
<comment type="caution">
    <text evidence="4">The sequence shown here is derived from an EMBL/GenBank/DDBJ whole genome shotgun (WGS) entry which is preliminary data.</text>
</comment>
<gene>
    <name evidence="4" type="ORF">ANANG_G00143350</name>
</gene>